<dbReference type="InterPro" id="IPR011008">
    <property type="entry name" value="Dimeric_a/b-barrel"/>
</dbReference>
<dbReference type="RefSeq" id="WP_168149135.1">
    <property type="nucleotide sequence ID" value="NZ_JAAVXB010000010.1"/>
</dbReference>
<evidence type="ECO:0000313" key="2">
    <source>
        <dbReference type="EMBL" id="NKF23804.1"/>
    </source>
</evidence>
<comment type="caution">
    <text evidence="2">The sequence shown here is derived from an EMBL/GenBank/DDBJ whole genome shotgun (WGS) entry which is preliminary data.</text>
</comment>
<dbReference type="AlphaFoldDB" id="A0A969WC35"/>
<name>A0A969WC35_9GAMM</name>
<dbReference type="GO" id="GO:0004497">
    <property type="term" value="F:monooxygenase activity"/>
    <property type="evidence" value="ECO:0007669"/>
    <property type="project" value="UniProtKB-KW"/>
</dbReference>
<keyword evidence="2" id="KW-0560">Oxidoreductase</keyword>
<dbReference type="SUPFAM" id="SSF54909">
    <property type="entry name" value="Dimeric alpha+beta barrel"/>
    <property type="match status" value="1"/>
</dbReference>
<dbReference type="Proteomes" id="UP000653472">
    <property type="component" value="Unassembled WGS sequence"/>
</dbReference>
<accession>A0A969WC35</accession>
<dbReference type="Pfam" id="PF03992">
    <property type="entry name" value="ABM"/>
    <property type="match status" value="1"/>
</dbReference>
<reference evidence="2" key="1">
    <citation type="submission" date="2020-03" db="EMBL/GenBank/DDBJ databases">
        <title>Solimonas marina sp. nov., isolated from deep seawater of the Pacific Ocean.</title>
        <authorList>
            <person name="Liu X."/>
            <person name="Lai Q."/>
            <person name="Sun F."/>
            <person name="Gai Y."/>
            <person name="Li G."/>
            <person name="Shao Z."/>
        </authorList>
    </citation>
    <scope>NUCLEOTIDE SEQUENCE</scope>
    <source>
        <strain evidence="2">C16B3</strain>
    </source>
</reference>
<dbReference type="EMBL" id="JAAVXB010000010">
    <property type="protein sequence ID" value="NKF23804.1"/>
    <property type="molecule type" value="Genomic_DNA"/>
</dbReference>
<protein>
    <submittedName>
        <fullName evidence="2">Antibiotic biosynthesis monooxygenase</fullName>
    </submittedName>
</protein>
<dbReference type="Gene3D" id="3.30.70.100">
    <property type="match status" value="1"/>
</dbReference>
<organism evidence="2 3">
    <name type="scientific">Solimonas marina</name>
    <dbReference type="NCBI Taxonomy" id="2714601"/>
    <lineage>
        <taxon>Bacteria</taxon>
        <taxon>Pseudomonadati</taxon>
        <taxon>Pseudomonadota</taxon>
        <taxon>Gammaproteobacteria</taxon>
        <taxon>Nevskiales</taxon>
        <taxon>Nevskiaceae</taxon>
        <taxon>Solimonas</taxon>
    </lineage>
</organism>
<evidence type="ECO:0000313" key="3">
    <source>
        <dbReference type="Proteomes" id="UP000653472"/>
    </source>
</evidence>
<keyword evidence="2" id="KW-0503">Monooxygenase</keyword>
<proteinExistence type="predicted"/>
<sequence length="107" mass="11622">MTSDDQAFLALTGHYKLHPEDVVRFREIAAASVAATVGKDGCLYYTIAEDVAEPGVFRLAEGWRDRASLDRHLASADFGKTLAQAGALRIIERQAHTSIASGRTSLF</sequence>
<feature type="domain" description="ABM" evidence="1">
    <location>
        <begin position="9"/>
        <end position="100"/>
    </location>
</feature>
<gene>
    <name evidence="2" type="ORF">G7Y82_15935</name>
</gene>
<keyword evidence="3" id="KW-1185">Reference proteome</keyword>
<evidence type="ECO:0000259" key="1">
    <source>
        <dbReference type="PROSITE" id="PS51725"/>
    </source>
</evidence>
<dbReference type="InterPro" id="IPR007138">
    <property type="entry name" value="ABM_dom"/>
</dbReference>
<dbReference type="PROSITE" id="PS51725">
    <property type="entry name" value="ABM"/>
    <property type="match status" value="1"/>
</dbReference>